<reference evidence="1 2" key="1">
    <citation type="journal article" date="2024" name="Chem. Sci.">
        <title>Discovery of megapolipeptins by genome mining of a Burkholderiales bacteria collection.</title>
        <authorList>
            <person name="Paulo B.S."/>
            <person name="Recchia M.J.J."/>
            <person name="Lee S."/>
            <person name="Fergusson C.H."/>
            <person name="Romanowski S.B."/>
            <person name="Hernandez A."/>
            <person name="Krull N."/>
            <person name="Liu D.Y."/>
            <person name="Cavanagh H."/>
            <person name="Bos A."/>
            <person name="Gray C.A."/>
            <person name="Murphy B.T."/>
            <person name="Linington R.G."/>
            <person name="Eustaquio A.S."/>
        </authorList>
    </citation>
    <scope>NUCLEOTIDE SEQUENCE [LARGE SCALE GENOMIC DNA]</scope>
    <source>
        <strain evidence="1 2">RL17-351-BIE-A</strain>
    </source>
</reference>
<accession>A0ABW9BH02</accession>
<evidence type="ECO:0000313" key="2">
    <source>
        <dbReference type="Proteomes" id="UP001629274"/>
    </source>
</evidence>
<gene>
    <name evidence="1" type="ORF">PQR03_17270</name>
</gene>
<organism evidence="1 2">
    <name type="scientific">Paraburkholderia phytofirmans</name>
    <dbReference type="NCBI Taxonomy" id="261302"/>
    <lineage>
        <taxon>Bacteria</taxon>
        <taxon>Pseudomonadati</taxon>
        <taxon>Pseudomonadota</taxon>
        <taxon>Betaproteobacteria</taxon>
        <taxon>Burkholderiales</taxon>
        <taxon>Burkholderiaceae</taxon>
        <taxon>Paraburkholderia</taxon>
    </lineage>
</organism>
<protein>
    <submittedName>
        <fullName evidence="1">Uncharacterized protein</fullName>
    </submittedName>
</protein>
<proteinExistence type="predicted"/>
<dbReference type="EMBL" id="JAQQDR010000006">
    <property type="protein sequence ID" value="MFM0239879.1"/>
    <property type="molecule type" value="Genomic_DNA"/>
</dbReference>
<comment type="caution">
    <text evidence="1">The sequence shown here is derived from an EMBL/GenBank/DDBJ whole genome shotgun (WGS) entry which is preliminary data.</text>
</comment>
<evidence type="ECO:0000313" key="1">
    <source>
        <dbReference type="EMBL" id="MFM0239879.1"/>
    </source>
</evidence>
<dbReference type="Proteomes" id="UP001629274">
    <property type="component" value="Unassembled WGS sequence"/>
</dbReference>
<name>A0ABW9BH02_9BURK</name>
<dbReference type="RefSeq" id="WP_408262420.1">
    <property type="nucleotide sequence ID" value="NZ_JAQQCK010000006.1"/>
</dbReference>
<keyword evidence="2" id="KW-1185">Reference proteome</keyword>
<sequence length="358" mass="39296">MLIEISAASQVSDAAQKLRDKVRGLADRRHDKAWSTPGGNRAVHETYVLRGREHDIYVGIHEDGSRVDTYAHLFLLLEHGAKPASTLSPNAEINVSKSGSKGPGGVFAVDGDAIVVCRRPTFNSFRGKIRKLDTLGFLGSLAIPIRSGKQEEKVLPVVSLDSPTFIDDIETFVLRALAIKEHFKSAGVKDRGVPPVDVDRIAEKWPWNDNSEFEGVKTLDVRPSVSYEYSHGPLCNRLSKTLRGWATERFHVRGTQNIDTAIVGSDGLAKVIFEVKTSGSLSEQLYKAIGQLFHYRSKRGDDGTILCLVLPGEVKPDAKHANVFFETLGIHVFYESSPGEYELSDGSPLGGFLDEALL</sequence>